<keyword evidence="5 10" id="KW-0346">Stress response</keyword>
<dbReference type="PANTHER" id="PTHR21237:SF23">
    <property type="entry name" value="GRPE PROTEIN HOMOLOG, MITOCHONDRIAL"/>
    <property type="match status" value="1"/>
</dbReference>
<evidence type="ECO:0000256" key="8">
    <source>
        <dbReference type="ARBA" id="ARBA00072274"/>
    </source>
</evidence>
<evidence type="ECO:0000256" key="12">
    <source>
        <dbReference type="RuleBase" id="RU004478"/>
    </source>
</evidence>
<name>A0A9D0YSL7_9FIRM</name>
<feature type="region of interest" description="Disordered" evidence="13">
    <location>
        <begin position="1"/>
        <end position="38"/>
    </location>
</feature>
<dbReference type="GO" id="GO:0006457">
    <property type="term" value="P:protein folding"/>
    <property type="evidence" value="ECO:0007669"/>
    <property type="project" value="InterPro"/>
</dbReference>
<evidence type="ECO:0000313" key="15">
    <source>
        <dbReference type="Proteomes" id="UP000886879"/>
    </source>
</evidence>
<dbReference type="GO" id="GO:0000774">
    <property type="term" value="F:adenyl-nucleotide exchange factor activity"/>
    <property type="evidence" value="ECO:0007669"/>
    <property type="project" value="InterPro"/>
</dbReference>
<feature type="compositionally biased region" description="Low complexity" evidence="13">
    <location>
        <begin position="23"/>
        <end position="36"/>
    </location>
</feature>
<reference evidence="14" key="2">
    <citation type="journal article" date="2021" name="PeerJ">
        <title>Extensive microbial diversity within the chicken gut microbiome revealed by metagenomics and culture.</title>
        <authorList>
            <person name="Gilroy R."/>
            <person name="Ravi A."/>
            <person name="Getino M."/>
            <person name="Pursley I."/>
            <person name="Horton D.L."/>
            <person name="Alikhan N.F."/>
            <person name="Baker D."/>
            <person name="Gharbi K."/>
            <person name="Hall N."/>
            <person name="Watson M."/>
            <person name="Adriaenssens E.M."/>
            <person name="Foster-Nyarko E."/>
            <person name="Jarju S."/>
            <person name="Secka A."/>
            <person name="Antonio M."/>
            <person name="Oren A."/>
            <person name="Chaudhuri R.R."/>
            <person name="La Ragione R."/>
            <person name="Hildebrand F."/>
            <person name="Pallen M.J."/>
        </authorList>
    </citation>
    <scope>NUCLEOTIDE SEQUENCE</scope>
    <source>
        <strain evidence="14">ChiGjej2B2-12916</strain>
    </source>
</reference>
<evidence type="ECO:0000256" key="1">
    <source>
        <dbReference type="ARBA" id="ARBA00004496"/>
    </source>
</evidence>
<dbReference type="NCBIfam" id="NF010757">
    <property type="entry name" value="PRK14160.1"/>
    <property type="match status" value="1"/>
</dbReference>
<dbReference type="Pfam" id="PF01025">
    <property type="entry name" value="GrpE"/>
    <property type="match status" value="1"/>
</dbReference>
<dbReference type="GO" id="GO:0042803">
    <property type="term" value="F:protein homodimerization activity"/>
    <property type="evidence" value="ECO:0007669"/>
    <property type="project" value="InterPro"/>
</dbReference>
<dbReference type="InterPro" id="IPR013805">
    <property type="entry name" value="GrpE_CC"/>
</dbReference>
<dbReference type="AlphaFoldDB" id="A0A9D0YSL7"/>
<keyword evidence="4 10" id="KW-0963">Cytoplasm</keyword>
<dbReference type="GO" id="GO:0005737">
    <property type="term" value="C:cytoplasm"/>
    <property type="evidence" value="ECO:0007669"/>
    <property type="project" value="UniProtKB-SubCell"/>
</dbReference>
<dbReference type="Proteomes" id="UP000886879">
    <property type="component" value="Unassembled WGS sequence"/>
</dbReference>
<dbReference type="FunFam" id="2.30.22.10:FF:000001">
    <property type="entry name" value="Protein GrpE"/>
    <property type="match status" value="1"/>
</dbReference>
<dbReference type="Gene3D" id="2.30.22.10">
    <property type="entry name" value="Head domain of nucleotide exchange factor GrpE"/>
    <property type="match status" value="1"/>
</dbReference>
<dbReference type="HAMAP" id="MF_01151">
    <property type="entry name" value="GrpE"/>
    <property type="match status" value="1"/>
</dbReference>
<evidence type="ECO:0000256" key="7">
    <source>
        <dbReference type="ARBA" id="ARBA00053401"/>
    </source>
</evidence>
<evidence type="ECO:0000256" key="10">
    <source>
        <dbReference type="HAMAP-Rule" id="MF_01151"/>
    </source>
</evidence>
<dbReference type="SUPFAM" id="SSF51064">
    <property type="entry name" value="Head domain of nucleotide exchange factor GrpE"/>
    <property type="match status" value="1"/>
</dbReference>
<dbReference type="GO" id="GO:0051087">
    <property type="term" value="F:protein-folding chaperone binding"/>
    <property type="evidence" value="ECO:0007669"/>
    <property type="project" value="InterPro"/>
</dbReference>
<organism evidence="14 15">
    <name type="scientific">Candidatus Enterenecus faecium</name>
    <dbReference type="NCBI Taxonomy" id="2840780"/>
    <lineage>
        <taxon>Bacteria</taxon>
        <taxon>Bacillati</taxon>
        <taxon>Bacillota</taxon>
        <taxon>Clostridia</taxon>
        <taxon>Eubacteriales</taxon>
        <taxon>Candidatus Enterenecus</taxon>
    </lineage>
</organism>
<keyword evidence="6 10" id="KW-0143">Chaperone</keyword>
<accession>A0A9D0YSL7</accession>
<comment type="function">
    <text evidence="7 10 11">Participates actively in the response to hyperosmotic and heat shock by preventing the aggregation of stress-denatured proteins, in association with DnaK and GrpE. It is the nucleotide exchange factor for DnaK and may function as a thermosensor. Unfolded proteins bind initially to DnaJ; upon interaction with the DnaJ-bound protein, DnaK hydrolyzes its bound ATP, resulting in the formation of a stable complex. GrpE releases ADP from DnaK; ATP binding to DnaK triggers the release of the substrate protein, thus completing the reaction cycle. Several rounds of ATP-dependent interactions between DnaJ, DnaK and GrpE are required for fully efficient folding.</text>
</comment>
<dbReference type="NCBIfam" id="NF010738">
    <property type="entry name" value="PRK14140.1"/>
    <property type="match status" value="1"/>
</dbReference>
<dbReference type="PRINTS" id="PR00773">
    <property type="entry name" value="GRPEPROTEIN"/>
</dbReference>
<evidence type="ECO:0000256" key="4">
    <source>
        <dbReference type="ARBA" id="ARBA00022490"/>
    </source>
</evidence>
<evidence type="ECO:0000256" key="3">
    <source>
        <dbReference type="ARBA" id="ARBA00011738"/>
    </source>
</evidence>
<gene>
    <name evidence="10 14" type="primary">grpE</name>
    <name evidence="14" type="ORF">IAD31_06725</name>
</gene>
<comment type="similarity">
    <text evidence="2 10 12">Belongs to the GrpE family.</text>
</comment>
<reference evidence="14" key="1">
    <citation type="submission" date="2020-10" db="EMBL/GenBank/DDBJ databases">
        <authorList>
            <person name="Gilroy R."/>
        </authorList>
    </citation>
    <scope>NUCLEOTIDE SEQUENCE</scope>
    <source>
        <strain evidence="14">ChiGjej2B2-12916</strain>
    </source>
</reference>
<evidence type="ECO:0000256" key="6">
    <source>
        <dbReference type="ARBA" id="ARBA00023186"/>
    </source>
</evidence>
<dbReference type="PROSITE" id="PS01071">
    <property type="entry name" value="GRPE"/>
    <property type="match status" value="1"/>
</dbReference>
<dbReference type="CDD" id="cd00446">
    <property type="entry name" value="GrpE"/>
    <property type="match status" value="1"/>
</dbReference>
<protein>
    <recommendedName>
        <fullName evidence="8 10">Protein GrpE</fullName>
    </recommendedName>
    <alternativeName>
        <fullName evidence="9 10">HSP-70 cofactor</fullName>
    </alternativeName>
</protein>
<proteinExistence type="inferred from homology"/>
<evidence type="ECO:0000256" key="5">
    <source>
        <dbReference type="ARBA" id="ARBA00023016"/>
    </source>
</evidence>
<dbReference type="EMBL" id="DVFO01000066">
    <property type="protein sequence ID" value="HIQ61274.1"/>
    <property type="molecule type" value="Genomic_DNA"/>
</dbReference>
<dbReference type="Gene3D" id="3.90.20.20">
    <property type="match status" value="1"/>
</dbReference>
<evidence type="ECO:0000256" key="2">
    <source>
        <dbReference type="ARBA" id="ARBA00009054"/>
    </source>
</evidence>
<comment type="subcellular location">
    <subcellularLocation>
        <location evidence="1 10">Cytoplasm</location>
    </subcellularLocation>
</comment>
<comment type="subunit">
    <text evidence="3 10">Homodimer.</text>
</comment>
<dbReference type="GO" id="GO:0051082">
    <property type="term" value="F:unfolded protein binding"/>
    <property type="evidence" value="ECO:0007669"/>
    <property type="project" value="TreeGrafter"/>
</dbReference>
<sequence length="176" mass="19650">MDEKTMNTESTENLEQEVEETTAEPQQEAQAEAAPQVDEKLAQAEEKYLRLAAEYDNYRKRTAKEKESAWTNAKAQTVAAFLPVYDNLERALKQQTTDEAYAKGVEMTMKGLQDALSGLGVELIPALGETFDPNRHNAVMHVEDDAAEENTVVEVFQQGFTCGDKVIRFAMVKVAN</sequence>
<feature type="compositionally biased region" description="Acidic residues" evidence="13">
    <location>
        <begin position="12"/>
        <end position="22"/>
    </location>
</feature>
<dbReference type="SUPFAM" id="SSF58014">
    <property type="entry name" value="Coiled-coil domain of nucleotide exchange factor GrpE"/>
    <property type="match status" value="1"/>
</dbReference>
<dbReference type="InterPro" id="IPR009012">
    <property type="entry name" value="GrpE_head"/>
</dbReference>
<evidence type="ECO:0000256" key="9">
    <source>
        <dbReference type="ARBA" id="ARBA00076414"/>
    </source>
</evidence>
<evidence type="ECO:0000256" key="11">
    <source>
        <dbReference type="RuleBase" id="RU000639"/>
    </source>
</evidence>
<evidence type="ECO:0000256" key="13">
    <source>
        <dbReference type="SAM" id="MobiDB-lite"/>
    </source>
</evidence>
<dbReference type="PANTHER" id="PTHR21237">
    <property type="entry name" value="GRPE PROTEIN"/>
    <property type="match status" value="1"/>
</dbReference>
<comment type="caution">
    <text evidence="14">The sequence shown here is derived from an EMBL/GenBank/DDBJ whole genome shotgun (WGS) entry which is preliminary data.</text>
</comment>
<dbReference type="InterPro" id="IPR000740">
    <property type="entry name" value="GrpE"/>
</dbReference>
<evidence type="ECO:0000313" key="14">
    <source>
        <dbReference type="EMBL" id="HIQ61274.1"/>
    </source>
</evidence>